<comment type="caution">
    <text evidence="5">The sequence shown here is derived from an EMBL/GenBank/DDBJ whole genome shotgun (WGS) entry which is preliminary data.</text>
</comment>
<dbReference type="PANTHER" id="PTHR46796">
    <property type="entry name" value="HTH-TYPE TRANSCRIPTIONAL ACTIVATOR RHAS-RELATED"/>
    <property type="match status" value="1"/>
</dbReference>
<dbReference type="InterPro" id="IPR003313">
    <property type="entry name" value="AraC-bd"/>
</dbReference>
<accession>A0ABS9CP52</accession>
<keyword evidence="3" id="KW-0804">Transcription</keyword>
<keyword evidence="2" id="KW-0238">DNA-binding</keyword>
<dbReference type="InterPro" id="IPR018060">
    <property type="entry name" value="HTH_AraC"/>
</dbReference>
<proteinExistence type="predicted"/>
<evidence type="ECO:0000256" key="1">
    <source>
        <dbReference type="ARBA" id="ARBA00023015"/>
    </source>
</evidence>
<dbReference type="Proteomes" id="UP001299220">
    <property type="component" value="Unassembled WGS sequence"/>
</dbReference>
<dbReference type="PANTHER" id="PTHR46796:SF6">
    <property type="entry name" value="ARAC SUBFAMILY"/>
    <property type="match status" value="1"/>
</dbReference>
<dbReference type="SMART" id="SM00342">
    <property type="entry name" value="HTH_ARAC"/>
    <property type="match status" value="1"/>
</dbReference>
<protein>
    <submittedName>
        <fullName evidence="5">Helix-turn-helix domain-containing protein</fullName>
    </submittedName>
</protein>
<feature type="domain" description="HTH araC/xylS-type" evidence="4">
    <location>
        <begin position="172"/>
        <end position="274"/>
    </location>
</feature>
<sequence length="287" mass="32424">MPEEIERLQLTEEMLRESGGRVLHQFGVPSTYKIHSHDFYELFLVPKGSAVHLINGRSQLLTEGSFVLIRPGDVHRYDFFNNADFELLDIGIPTTLFTRLCGYLRLDRAQFDAPALPLHCVLSGATLSDVKHKLLQSHQFRDAEAGALYMVSLFPFLIQLFLLSPAPEAFLPQWLSALLEKMDEPENFIAGLPRLLSLANMSQEHLTRSFRRYIGLTPTAYINGKRMGLAAHLLLESDLPVIEVGGACGFNSLSRFYRLFSERYGCPPKTFRDHFRAAAPRLNTPSS</sequence>
<dbReference type="SUPFAM" id="SSF51215">
    <property type="entry name" value="Regulatory protein AraC"/>
    <property type="match status" value="1"/>
</dbReference>
<evidence type="ECO:0000259" key="4">
    <source>
        <dbReference type="PROSITE" id="PS01124"/>
    </source>
</evidence>
<keyword evidence="6" id="KW-1185">Reference proteome</keyword>
<evidence type="ECO:0000256" key="3">
    <source>
        <dbReference type="ARBA" id="ARBA00023163"/>
    </source>
</evidence>
<dbReference type="RefSeq" id="WP_235323965.1">
    <property type="nucleotide sequence ID" value="NZ_JAFBIT010000003.1"/>
</dbReference>
<name>A0ABS9CP52_9FIRM</name>
<dbReference type="Gene3D" id="2.60.120.10">
    <property type="entry name" value="Jelly Rolls"/>
    <property type="match status" value="1"/>
</dbReference>
<dbReference type="Gene3D" id="1.10.10.60">
    <property type="entry name" value="Homeodomain-like"/>
    <property type="match status" value="2"/>
</dbReference>
<dbReference type="EMBL" id="JAFBIT010000003">
    <property type="protein sequence ID" value="MCF2652926.1"/>
    <property type="molecule type" value="Genomic_DNA"/>
</dbReference>
<dbReference type="InterPro" id="IPR050204">
    <property type="entry name" value="AraC_XylS_family_regulators"/>
</dbReference>
<evidence type="ECO:0000256" key="2">
    <source>
        <dbReference type="ARBA" id="ARBA00023125"/>
    </source>
</evidence>
<evidence type="ECO:0000313" key="5">
    <source>
        <dbReference type="EMBL" id="MCF2652926.1"/>
    </source>
</evidence>
<dbReference type="InterPro" id="IPR037923">
    <property type="entry name" value="HTH-like"/>
</dbReference>
<dbReference type="PROSITE" id="PS01124">
    <property type="entry name" value="HTH_ARAC_FAMILY_2"/>
    <property type="match status" value="1"/>
</dbReference>
<dbReference type="Pfam" id="PF02311">
    <property type="entry name" value="AraC_binding"/>
    <property type="match status" value="1"/>
</dbReference>
<dbReference type="Pfam" id="PF12833">
    <property type="entry name" value="HTH_18"/>
    <property type="match status" value="1"/>
</dbReference>
<dbReference type="InterPro" id="IPR009057">
    <property type="entry name" value="Homeodomain-like_sf"/>
</dbReference>
<reference evidence="5 6" key="1">
    <citation type="submission" date="2020-12" db="EMBL/GenBank/DDBJ databases">
        <title>Whole genome sequences of gut porcine anaerobes.</title>
        <authorList>
            <person name="Kubasova T."/>
            <person name="Jahodarova E."/>
            <person name="Rychlik I."/>
        </authorList>
    </citation>
    <scope>NUCLEOTIDE SEQUENCE [LARGE SCALE GENOMIC DNA]</scope>
    <source>
        <strain evidence="5 6">An867</strain>
    </source>
</reference>
<gene>
    <name evidence="5" type="ORF">JQM67_09965</name>
</gene>
<dbReference type="SUPFAM" id="SSF46689">
    <property type="entry name" value="Homeodomain-like"/>
    <property type="match status" value="1"/>
</dbReference>
<keyword evidence="1" id="KW-0805">Transcription regulation</keyword>
<organism evidence="5 6">
    <name type="scientific">Anaeromassilibacillus senegalensis</name>
    <dbReference type="NCBI Taxonomy" id="1673717"/>
    <lineage>
        <taxon>Bacteria</taxon>
        <taxon>Bacillati</taxon>
        <taxon>Bacillota</taxon>
        <taxon>Clostridia</taxon>
        <taxon>Eubacteriales</taxon>
        <taxon>Acutalibacteraceae</taxon>
        <taxon>Anaeromassilibacillus</taxon>
    </lineage>
</organism>
<evidence type="ECO:0000313" key="6">
    <source>
        <dbReference type="Proteomes" id="UP001299220"/>
    </source>
</evidence>
<dbReference type="InterPro" id="IPR014710">
    <property type="entry name" value="RmlC-like_jellyroll"/>
</dbReference>